<evidence type="ECO:0000313" key="1">
    <source>
        <dbReference type="EMBL" id="VDN59844.1"/>
    </source>
</evidence>
<dbReference type="AlphaFoldDB" id="A0A158Q5D0"/>
<proteinExistence type="predicted"/>
<dbReference type="EMBL" id="UYYG01001192">
    <property type="protein sequence ID" value="VDN59844.1"/>
    <property type="molecule type" value="Genomic_DNA"/>
</dbReference>
<keyword evidence="3" id="KW-1185">Reference proteome</keyword>
<dbReference type="Proteomes" id="UP000274756">
    <property type="component" value="Unassembled WGS sequence"/>
</dbReference>
<reference evidence="1 3" key="2">
    <citation type="submission" date="2018-11" db="EMBL/GenBank/DDBJ databases">
        <authorList>
            <consortium name="Pathogen Informatics"/>
        </authorList>
    </citation>
    <scope>NUCLEOTIDE SEQUENCE [LARGE SCALE GENOMIC DNA]</scope>
</reference>
<dbReference type="OrthoDB" id="5846381at2759"/>
<protein>
    <submittedName>
        <fullName evidence="4">AWS domain-containing protein</fullName>
    </submittedName>
</protein>
<dbReference type="Proteomes" id="UP000038040">
    <property type="component" value="Unplaced"/>
</dbReference>
<gene>
    <name evidence="1" type="ORF">DME_LOCUS9817</name>
</gene>
<accession>A0A158Q5D0</accession>
<sequence>KTVTNEFSFFKPSGVSIKRDVSTIIKQSYGDFKEDCFPRPSGGCRCNIKATDGHVTVRQFDSEDECKIPNNVAVSQKQKVTEEIKKKYGDFKENCFPKPSGGCRCNEKHSNGSEIVATYNEEAKCKLPMRLKRGTATAQQMNIRRRPLPSDNLHVKPTDDSIRTRAEANYAKVLDELHKKFQGLKEGCFPRPRGCLCIIGKDGNGREITERRMNDADCKCKAGERGPECPRT</sequence>
<organism evidence="2 4">
    <name type="scientific">Dracunculus medinensis</name>
    <name type="common">Guinea worm</name>
    <dbReference type="NCBI Taxonomy" id="318479"/>
    <lineage>
        <taxon>Eukaryota</taxon>
        <taxon>Metazoa</taxon>
        <taxon>Ecdysozoa</taxon>
        <taxon>Nematoda</taxon>
        <taxon>Chromadorea</taxon>
        <taxon>Rhabditida</taxon>
        <taxon>Spirurina</taxon>
        <taxon>Dracunculoidea</taxon>
        <taxon>Dracunculidae</taxon>
        <taxon>Dracunculus</taxon>
    </lineage>
</organism>
<evidence type="ECO:0000313" key="2">
    <source>
        <dbReference type="Proteomes" id="UP000038040"/>
    </source>
</evidence>
<name>A0A158Q5D0_DRAME</name>
<evidence type="ECO:0000313" key="3">
    <source>
        <dbReference type="Proteomes" id="UP000274756"/>
    </source>
</evidence>
<evidence type="ECO:0000313" key="4">
    <source>
        <dbReference type="WBParaSite" id="DME_0000705601-mRNA-1"/>
    </source>
</evidence>
<dbReference type="WBParaSite" id="DME_0000705601-mRNA-1">
    <property type="protein sequence ID" value="DME_0000705601-mRNA-1"/>
    <property type="gene ID" value="DME_0000705601"/>
</dbReference>
<reference evidence="4" key="1">
    <citation type="submission" date="2016-04" db="UniProtKB">
        <authorList>
            <consortium name="WormBaseParasite"/>
        </authorList>
    </citation>
    <scope>IDENTIFICATION</scope>
</reference>